<evidence type="ECO:0000256" key="2">
    <source>
        <dbReference type="SAM" id="MobiDB-lite"/>
    </source>
</evidence>
<dbReference type="EMBL" id="FNNU01000002">
    <property type="protein sequence ID" value="SDW83709.1"/>
    <property type="molecule type" value="Genomic_DNA"/>
</dbReference>
<organism evidence="3 4">
    <name type="scientific">Pseudomonas kuykendallii</name>
    <dbReference type="NCBI Taxonomy" id="1007099"/>
    <lineage>
        <taxon>Bacteria</taxon>
        <taxon>Pseudomonadati</taxon>
        <taxon>Pseudomonadota</taxon>
        <taxon>Gammaproteobacteria</taxon>
        <taxon>Pseudomonadales</taxon>
        <taxon>Pseudomonadaceae</taxon>
        <taxon>Pseudomonas</taxon>
    </lineage>
</organism>
<dbReference type="InterPro" id="IPR001623">
    <property type="entry name" value="DnaJ_domain"/>
</dbReference>
<evidence type="ECO:0000313" key="3">
    <source>
        <dbReference type="EMBL" id="SDW83709.1"/>
    </source>
</evidence>
<reference evidence="4" key="1">
    <citation type="submission" date="2016-10" db="EMBL/GenBank/DDBJ databases">
        <authorList>
            <person name="Varghese N."/>
            <person name="Submissions S."/>
        </authorList>
    </citation>
    <scope>NUCLEOTIDE SEQUENCE [LARGE SCALE GENOMIC DNA]</scope>
    <source>
        <strain evidence="4">NRRL B-59562</strain>
    </source>
</reference>
<dbReference type="RefSeq" id="WP_090226429.1">
    <property type="nucleotide sequence ID" value="NZ_FNNU01000002.1"/>
</dbReference>
<feature type="region of interest" description="Disordered" evidence="2">
    <location>
        <begin position="139"/>
        <end position="191"/>
    </location>
</feature>
<evidence type="ECO:0000313" key="4">
    <source>
        <dbReference type="Proteomes" id="UP000243778"/>
    </source>
</evidence>
<dbReference type="CDD" id="cd06257">
    <property type="entry name" value="DnaJ"/>
    <property type="match status" value="1"/>
</dbReference>
<gene>
    <name evidence="3" type="ORF">SAMN05216287_1656</name>
</gene>
<dbReference type="OrthoDB" id="114754at2"/>
<dbReference type="InterPro" id="IPR036869">
    <property type="entry name" value="J_dom_sf"/>
</dbReference>
<dbReference type="AlphaFoldDB" id="A0A1H2WUP0"/>
<evidence type="ECO:0008006" key="5">
    <source>
        <dbReference type="Google" id="ProtNLM"/>
    </source>
</evidence>
<keyword evidence="1" id="KW-0143">Chaperone</keyword>
<accession>A0A1H2WUP0</accession>
<feature type="compositionally biased region" description="Basic and acidic residues" evidence="2">
    <location>
        <begin position="171"/>
        <end position="191"/>
    </location>
</feature>
<name>A0A1H2WUP0_9PSED</name>
<dbReference type="Proteomes" id="UP000243778">
    <property type="component" value="Unassembled WGS sequence"/>
</dbReference>
<sequence>MAKKKTLLRAKPAPGQAISGTQRKFNGLVETLEGERERLEAWQGVIDDYERFFGETYLPLLDAHWALNRQLAEALDRASTGVELSAAHRQLVDEIILDSVLPLIEGGEKDDSLRGLVERHSSLNFDTLVQQAQALQDALAGETTDSADAVEAGEGVESRGLSSAEPPPAAERPRLLRGRHDEEARRQASRSVREVYRQLASSLHPDRETDSAERERKTALMQQVNQAYERSNLLTLLQLQLEIEQIRPSNLADLADEKLKHFNRVLTDQLEEVRDEVANEEQLFRDCFDLDPQQAVNPKIVRRLSRQQSAFLEEDNAYLTQDIEQLQQPENLLAWLDEQLKREQEAKEMGLA</sequence>
<dbReference type="STRING" id="1007099.SAMN05216287_1656"/>
<keyword evidence="4" id="KW-1185">Reference proteome</keyword>
<protein>
    <recommendedName>
        <fullName evidence="5">Molecular chaperone DnaJ</fullName>
    </recommendedName>
</protein>
<dbReference type="Gene3D" id="1.10.287.110">
    <property type="entry name" value="DnaJ domain"/>
    <property type="match status" value="1"/>
</dbReference>
<evidence type="ECO:0000256" key="1">
    <source>
        <dbReference type="ARBA" id="ARBA00023186"/>
    </source>
</evidence>
<proteinExistence type="predicted"/>
<dbReference type="SUPFAM" id="SSF46565">
    <property type="entry name" value="Chaperone J-domain"/>
    <property type="match status" value="1"/>
</dbReference>